<proteinExistence type="predicted"/>
<organism evidence="2 3">
    <name type="scientific">Aduncisulcus paluster</name>
    <dbReference type="NCBI Taxonomy" id="2918883"/>
    <lineage>
        <taxon>Eukaryota</taxon>
        <taxon>Metamonada</taxon>
        <taxon>Carpediemonas-like organisms</taxon>
        <taxon>Aduncisulcus</taxon>
    </lineage>
</organism>
<gene>
    <name evidence="2" type="ORF">ADUPG1_009465</name>
</gene>
<dbReference type="Proteomes" id="UP001057375">
    <property type="component" value="Unassembled WGS sequence"/>
</dbReference>
<name>A0ABQ5KVN0_9EUKA</name>
<dbReference type="EMBL" id="BQXS01011244">
    <property type="protein sequence ID" value="GKT36512.1"/>
    <property type="molecule type" value="Genomic_DNA"/>
</dbReference>
<accession>A0ABQ5KVN0</accession>
<feature type="compositionally biased region" description="Polar residues" evidence="1">
    <location>
        <begin position="427"/>
        <end position="438"/>
    </location>
</feature>
<sequence length="438" mass="50639">MPLKDKTHNSVVYVSSEGGTESIDPLFLRKGGKWEGPLKSSDPKVLNLDSTMVKMEDIHGKSDLGMLEKFLEDSYYISFNKLFFKFRSPHSIKSLCICLKGTDNQPRDLYFKFVSLVGKSIRRKCYFPRIERFEYEWYYIPIDIDYVESFSIECLLSHNATLMCDINGFRIVLSDEECHSKLVKYKKTIKDRAKRARKTTITNADNIPPFSDKSVVNYNKKTIFSGKYAFYSSEVDVLPFLQGIGRLYFYNLFVTLPHPSILDSLFIYIDKYANYPHLFDIYLYFDDKSSISYEIELSDVSQRNEWHLIDFKLYDPSSSDISQKRIISIEIRCIESIKGTHWCELHNFRLSTLPLPLPSCSLPMSHKEEPQVIDASSQLQASPHLVDASRGNEMAQECYREHGHLTERSSQSQIYKPLRSKHPKKGSTITNPTTALSS</sequence>
<protein>
    <submittedName>
        <fullName evidence="2">Uncharacterized protein</fullName>
    </submittedName>
</protein>
<reference evidence="2" key="1">
    <citation type="submission" date="2022-03" db="EMBL/GenBank/DDBJ databases">
        <title>Draft genome sequence of Aduncisulcus paluster, a free-living microaerophilic Fornicata.</title>
        <authorList>
            <person name="Yuyama I."/>
            <person name="Kume K."/>
            <person name="Tamura T."/>
            <person name="Inagaki Y."/>
            <person name="Hashimoto T."/>
        </authorList>
    </citation>
    <scope>NUCLEOTIDE SEQUENCE</scope>
    <source>
        <strain evidence="2">NY0171</strain>
    </source>
</reference>
<keyword evidence="3" id="KW-1185">Reference proteome</keyword>
<feature type="region of interest" description="Disordered" evidence="1">
    <location>
        <begin position="403"/>
        <end position="438"/>
    </location>
</feature>
<evidence type="ECO:0000313" key="3">
    <source>
        <dbReference type="Proteomes" id="UP001057375"/>
    </source>
</evidence>
<evidence type="ECO:0000313" key="2">
    <source>
        <dbReference type="EMBL" id="GKT36512.1"/>
    </source>
</evidence>
<evidence type="ECO:0000256" key="1">
    <source>
        <dbReference type="SAM" id="MobiDB-lite"/>
    </source>
</evidence>
<comment type="caution">
    <text evidence="2">The sequence shown here is derived from an EMBL/GenBank/DDBJ whole genome shotgun (WGS) entry which is preliminary data.</text>
</comment>
<feature type="non-terminal residue" evidence="2">
    <location>
        <position position="438"/>
    </location>
</feature>